<reference evidence="4 5" key="1">
    <citation type="submission" date="2013-09" db="EMBL/GenBank/DDBJ databases">
        <title>Whole genome sequencing of Halarchaeum acidiphilum strain MH1-52-1.</title>
        <authorList>
            <person name="Shimane Y."/>
            <person name="Minegishi H."/>
            <person name="Nishi S."/>
            <person name="Echigo A."/>
            <person name="Shuto A."/>
            <person name="Konishi M."/>
            <person name="Ito T."/>
            <person name="Ohkuma M."/>
            <person name="Ohta Y."/>
            <person name="Nagano Y."/>
            <person name="Tsubouchi T."/>
            <person name="Mori K."/>
            <person name="Usui K."/>
            <person name="Kamekura M."/>
            <person name="Usami R."/>
            <person name="Takaki Y."/>
            <person name="Hatada Y."/>
        </authorList>
    </citation>
    <scope>NUCLEOTIDE SEQUENCE [LARGE SCALE GENOMIC DNA]</scope>
    <source>
        <strain evidence="4 5">JCM 16109</strain>
    </source>
</reference>
<keyword evidence="2" id="KW-0456">Lyase</keyword>
<proteinExistence type="inferred from homology"/>
<evidence type="ECO:0000256" key="1">
    <source>
        <dbReference type="ARBA" id="ARBA00022596"/>
    </source>
</evidence>
<name>U3A5B4_9EURY</name>
<dbReference type="InterPro" id="IPR002822">
    <property type="entry name" value="Ni_insertion"/>
</dbReference>
<dbReference type="PANTHER" id="PTHR36566">
    <property type="entry name" value="NICKEL INSERTION PROTEIN-RELATED"/>
    <property type="match status" value="1"/>
</dbReference>
<dbReference type="PANTHER" id="PTHR36566:SF1">
    <property type="entry name" value="PYRIDINIUM-3,5-BISTHIOCARBOXYLIC ACID MONONUCLEOTIDE NICKEL INSERTION PROTEIN"/>
    <property type="match status" value="1"/>
</dbReference>
<dbReference type="EMBL" id="BATA01000036">
    <property type="protein sequence ID" value="GAD52814.1"/>
    <property type="molecule type" value="Genomic_DNA"/>
</dbReference>
<comment type="caution">
    <text evidence="4">The sequence shown here is derived from an EMBL/GenBank/DDBJ whole genome shotgun (WGS) entry which is preliminary data.</text>
</comment>
<dbReference type="Gene3D" id="3.30.70.1380">
    <property type="entry name" value="Transcriptional regulatory protein pf0864 domain like"/>
    <property type="match status" value="1"/>
</dbReference>
<evidence type="ECO:0000313" key="4">
    <source>
        <dbReference type="EMBL" id="GAD52814.1"/>
    </source>
</evidence>
<gene>
    <name evidence="4" type="ORF">MBEHAL_1574</name>
</gene>
<evidence type="ECO:0000313" key="5">
    <source>
        <dbReference type="Proteomes" id="UP000016986"/>
    </source>
</evidence>
<organism evidence="4 5">
    <name type="scientific">Halarchaeum acidiphilum MH1-52-1</name>
    <dbReference type="NCBI Taxonomy" id="1261545"/>
    <lineage>
        <taxon>Archaea</taxon>
        <taxon>Methanobacteriati</taxon>
        <taxon>Methanobacteriota</taxon>
        <taxon>Stenosarchaea group</taxon>
        <taxon>Halobacteria</taxon>
        <taxon>Halobacteriales</taxon>
        <taxon>Halobacteriaceae</taxon>
    </lineage>
</organism>
<feature type="compositionally biased region" description="Basic and acidic residues" evidence="3">
    <location>
        <begin position="63"/>
        <end position="121"/>
    </location>
</feature>
<evidence type="ECO:0000256" key="3">
    <source>
        <dbReference type="SAM" id="MobiDB-lite"/>
    </source>
</evidence>
<comment type="similarity">
    <text evidence="2">Belongs to the LarC family.</text>
</comment>
<keyword evidence="5" id="KW-1185">Reference proteome</keyword>
<accession>U3A5B4</accession>
<feature type="compositionally biased region" description="Basic and acidic residues" evidence="3">
    <location>
        <begin position="293"/>
        <end position="317"/>
    </location>
</feature>
<dbReference type="Pfam" id="PF01969">
    <property type="entry name" value="Ni_insertion"/>
    <property type="match status" value="1"/>
</dbReference>
<evidence type="ECO:0000256" key="2">
    <source>
        <dbReference type="HAMAP-Rule" id="MF_01074"/>
    </source>
</evidence>
<keyword evidence="1 2" id="KW-0533">Nickel</keyword>
<protein>
    <recommendedName>
        <fullName evidence="2">Putative nickel insertion protein</fullName>
    </recommendedName>
</protein>
<feature type="region of interest" description="Disordered" evidence="3">
    <location>
        <begin position="63"/>
        <end position="125"/>
    </location>
</feature>
<feature type="compositionally biased region" description="Low complexity" evidence="3">
    <location>
        <begin position="332"/>
        <end position="345"/>
    </location>
</feature>
<dbReference type="GO" id="GO:0016151">
    <property type="term" value="F:nickel cation binding"/>
    <property type="evidence" value="ECO:0007669"/>
    <property type="project" value="UniProtKB-UniRule"/>
</dbReference>
<dbReference type="RefSeq" id="WP_021780266.1">
    <property type="nucleotide sequence ID" value="NZ_BATA01000036.1"/>
</dbReference>
<dbReference type="NCBIfam" id="TIGR00299">
    <property type="entry name" value="nickel pincer cofactor biosynthesis protein LarC"/>
    <property type="match status" value="1"/>
</dbReference>
<dbReference type="eggNOG" id="arCOG02701">
    <property type="taxonomic scope" value="Archaea"/>
</dbReference>
<feature type="region of interest" description="Disordered" evidence="3">
    <location>
        <begin position="293"/>
        <end position="345"/>
    </location>
</feature>
<dbReference type="AlphaFoldDB" id="U3A5B4"/>
<dbReference type="OrthoDB" id="10691at2157"/>
<dbReference type="GO" id="GO:0016829">
    <property type="term" value="F:lyase activity"/>
    <property type="evidence" value="ECO:0007669"/>
    <property type="project" value="UniProtKB-UniRule"/>
</dbReference>
<sequence length="500" mass="52285">MTTLAFDGRTGASGDMLLGALVAAGADPTVLSPVETALDVTYEIESVTKRGVRATSMTVHHADAAGDDGRSHADGDEHAHDGHKHGDEHAHDGHEHDDEHAHDGHEHGVEHAHGGHADGAEGHGPNRTYAEVVEAVEAMGLPASVESDALATFEILGRAEAAVHGTELDETHFHEVGADDAIADVVGVGLLLADLDPDRVVTTPVAAGDGEVEMSHGTYPVPAPAVVEIAEGASWRLRGGPVETELLTPTGAALLAHHAEGVDETPAMTVRESGYGAGSKDLEARPNVVRAAVGKERAEKERAEHDAGERGEADEHGGTSGRGETGEHGETSGRTGESSGCTGESGLIRDDVVVLETNLDDAPPEVLGGLQETLADAGARDVSIVPLTMKKARPGHLVKVVTKPDDAQRVARRLATETGTLGIREAGATHRWIAERDYETASVGIDGETYDVTVKIASDDAGEAYDYSAEYDDAHAVAHETGVPVREVMRRAVETVRAER</sequence>
<dbReference type="Gene3D" id="3.10.20.300">
    <property type="entry name" value="mk0293 like domain"/>
    <property type="match status" value="1"/>
</dbReference>
<dbReference type="Proteomes" id="UP000016986">
    <property type="component" value="Unassembled WGS sequence"/>
</dbReference>
<dbReference type="HAMAP" id="MF_01074">
    <property type="entry name" value="LarC"/>
    <property type="match status" value="1"/>
</dbReference>